<dbReference type="EMBL" id="BAAABW010000016">
    <property type="protein sequence ID" value="GAA0352157.1"/>
    <property type="molecule type" value="Genomic_DNA"/>
</dbReference>
<evidence type="ECO:0000256" key="1">
    <source>
        <dbReference type="SAM" id="MobiDB-lite"/>
    </source>
</evidence>
<evidence type="ECO:0000313" key="3">
    <source>
        <dbReference type="Proteomes" id="UP001500063"/>
    </source>
</evidence>
<name>A0ABP3GUL5_9ACTN</name>
<protein>
    <submittedName>
        <fullName evidence="2">Uncharacterized protein</fullName>
    </submittedName>
</protein>
<accession>A0ABP3GUL5</accession>
<keyword evidence="3" id="KW-1185">Reference proteome</keyword>
<comment type="caution">
    <text evidence="2">The sequence shown here is derived from an EMBL/GenBank/DDBJ whole genome shotgun (WGS) entry which is preliminary data.</text>
</comment>
<feature type="region of interest" description="Disordered" evidence="1">
    <location>
        <begin position="114"/>
        <end position="143"/>
    </location>
</feature>
<sequence>MKLTELRELAVLAELRELAGHCTELPDCLGRTGLRGIAVALRRAASDLHGTTGPTSRAAQHAVALSGPAHHVDQKSLHTTQRITPRAERETWRGVARLWRFVPSLCTPRPRHGLPHALGGGRGLAGEDARARRGVPGRPQLPLPFSEYVPTGVDMTRCRATPVDLKSMPPGPFSGQL</sequence>
<reference evidence="3" key="1">
    <citation type="journal article" date="2019" name="Int. J. Syst. Evol. Microbiol.">
        <title>The Global Catalogue of Microorganisms (GCM) 10K type strain sequencing project: providing services to taxonomists for standard genome sequencing and annotation.</title>
        <authorList>
            <consortium name="The Broad Institute Genomics Platform"/>
            <consortium name="The Broad Institute Genome Sequencing Center for Infectious Disease"/>
            <person name="Wu L."/>
            <person name="Ma J."/>
        </authorList>
    </citation>
    <scope>NUCLEOTIDE SEQUENCE [LARGE SCALE GENOMIC DNA]</scope>
    <source>
        <strain evidence="3">JCM 4565</strain>
    </source>
</reference>
<proteinExistence type="predicted"/>
<gene>
    <name evidence="2" type="ORF">GCM10010319_31590</name>
</gene>
<dbReference type="Proteomes" id="UP001500063">
    <property type="component" value="Unassembled WGS sequence"/>
</dbReference>
<evidence type="ECO:0000313" key="2">
    <source>
        <dbReference type="EMBL" id="GAA0352157.1"/>
    </source>
</evidence>
<organism evidence="2 3">
    <name type="scientific">Streptomyces blastmyceticus</name>
    <dbReference type="NCBI Taxonomy" id="68180"/>
    <lineage>
        <taxon>Bacteria</taxon>
        <taxon>Bacillati</taxon>
        <taxon>Actinomycetota</taxon>
        <taxon>Actinomycetes</taxon>
        <taxon>Kitasatosporales</taxon>
        <taxon>Streptomycetaceae</taxon>
        <taxon>Streptomyces</taxon>
    </lineage>
</organism>